<dbReference type="Pfam" id="PF01485">
    <property type="entry name" value="IBR"/>
    <property type="match status" value="1"/>
</dbReference>
<dbReference type="Pfam" id="PF00097">
    <property type="entry name" value="zf-C3HC4"/>
    <property type="match status" value="1"/>
</dbReference>
<evidence type="ECO:0000256" key="7">
    <source>
        <dbReference type="ARBA" id="ARBA00022833"/>
    </source>
</evidence>
<feature type="compositionally biased region" description="Low complexity" evidence="9">
    <location>
        <begin position="184"/>
        <end position="200"/>
    </location>
</feature>
<evidence type="ECO:0000313" key="12">
    <source>
        <dbReference type="EMBL" id="KUI61889.1"/>
    </source>
</evidence>
<evidence type="ECO:0000256" key="6">
    <source>
        <dbReference type="ARBA" id="ARBA00022786"/>
    </source>
</evidence>
<dbReference type="OrthoDB" id="1431934at2759"/>
<name>A0A194VDC3_CYTMA</name>
<evidence type="ECO:0000256" key="8">
    <source>
        <dbReference type="PROSITE-ProRule" id="PRU00175"/>
    </source>
</evidence>
<dbReference type="AlphaFoldDB" id="A0A194VDC3"/>
<keyword evidence="4" id="KW-0677">Repeat</keyword>
<dbReference type="PROSITE" id="PS51873">
    <property type="entry name" value="TRIAD"/>
    <property type="match status" value="1"/>
</dbReference>
<evidence type="ECO:0000259" key="10">
    <source>
        <dbReference type="PROSITE" id="PS50089"/>
    </source>
</evidence>
<evidence type="ECO:0000259" key="11">
    <source>
        <dbReference type="PROSITE" id="PS51873"/>
    </source>
</evidence>
<dbReference type="SMART" id="SM00184">
    <property type="entry name" value="RING"/>
    <property type="match status" value="1"/>
</dbReference>
<dbReference type="InterPro" id="IPR001841">
    <property type="entry name" value="Znf_RING"/>
</dbReference>
<evidence type="ECO:0000256" key="5">
    <source>
        <dbReference type="ARBA" id="ARBA00022771"/>
    </source>
</evidence>
<dbReference type="GO" id="GO:0004842">
    <property type="term" value="F:ubiquitin-protein transferase activity"/>
    <property type="evidence" value="ECO:0007669"/>
    <property type="project" value="TreeGrafter"/>
</dbReference>
<feature type="domain" description="RING-type" evidence="11">
    <location>
        <begin position="326"/>
        <end position="522"/>
    </location>
</feature>
<keyword evidence="5 8" id="KW-0863">Zinc-finger</keyword>
<dbReference type="STRING" id="694573.A0A194VDC3"/>
<dbReference type="InterPro" id="IPR013083">
    <property type="entry name" value="Znf_RING/FYVE/PHD"/>
</dbReference>
<dbReference type="Proteomes" id="UP000078576">
    <property type="component" value="Unassembled WGS sequence"/>
</dbReference>
<keyword evidence="6" id="KW-0833">Ubl conjugation pathway</keyword>
<dbReference type="PANTHER" id="PTHR22770">
    <property type="entry name" value="UBIQUITIN CONJUGATING ENZYME 7 INTERACTING PROTEIN-RELATED"/>
    <property type="match status" value="1"/>
</dbReference>
<keyword evidence="2" id="KW-0808">Transferase</keyword>
<evidence type="ECO:0000256" key="4">
    <source>
        <dbReference type="ARBA" id="ARBA00022737"/>
    </source>
</evidence>
<dbReference type="GO" id="GO:0043130">
    <property type="term" value="F:ubiquitin binding"/>
    <property type="evidence" value="ECO:0007669"/>
    <property type="project" value="TreeGrafter"/>
</dbReference>
<dbReference type="InterPro" id="IPR002867">
    <property type="entry name" value="IBR_dom"/>
</dbReference>
<evidence type="ECO:0000256" key="9">
    <source>
        <dbReference type="SAM" id="MobiDB-lite"/>
    </source>
</evidence>
<feature type="region of interest" description="Disordered" evidence="9">
    <location>
        <begin position="182"/>
        <end position="203"/>
    </location>
</feature>
<proteinExistence type="predicted"/>
<comment type="pathway">
    <text evidence="1">Protein modification; protein ubiquitination.</text>
</comment>
<keyword evidence="3" id="KW-0479">Metal-binding</keyword>
<dbReference type="GO" id="GO:0000151">
    <property type="term" value="C:ubiquitin ligase complex"/>
    <property type="evidence" value="ECO:0007669"/>
    <property type="project" value="TreeGrafter"/>
</dbReference>
<dbReference type="InterPro" id="IPR044066">
    <property type="entry name" value="TRIAD_supradom"/>
</dbReference>
<gene>
    <name evidence="12" type="ORF">VP1G_09024</name>
</gene>
<organism evidence="12 13">
    <name type="scientific">Cytospora mali</name>
    <name type="common">Apple Valsa canker fungus</name>
    <name type="synonym">Valsa mali</name>
    <dbReference type="NCBI Taxonomy" id="578113"/>
    <lineage>
        <taxon>Eukaryota</taxon>
        <taxon>Fungi</taxon>
        <taxon>Dikarya</taxon>
        <taxon>Ascomycota</taxon>
        <taxon>Pezizomycotina</taxon>
        <taxon>Sordariomycetes</taxon>
        <taxon>Sordariomycetidae</taxon>
        <taxon>Diaporthales</taxon>
        <taxon>Cytosporaceae</taxon>
        <taxon>Cytospora</taxon>
    </lineage>
</organism>
<evidence type="ECO:0008006" key="14">
    <source>
        <dbReference type="Google" id="ProtNLM"/>
    </source>
</evidence>
<evidence type="ECO:0000256" key="3">
    <source>
        <dbReference type="ARBA" id="ARBA00022723"/>
    </source>
</evidence>
<protein>
    <recommendedName>
        <fullName evidence="14">RING-type domain-containing protein</fullName>
    </recommendedName>
</protein>
<reference evidence="13" key="1">
    <citation type="submission" date="2014-12" db="EMBL/GenBank/DDBJ databases">
        <title>Genome Sequence of Valsa Canker Pathogens Uncovers a Specific Adaption of Colonization on Woody Bark.</title>
        <authorList>
            <person name="Yin Z."/>
            <person name="Liu H."/>
            <person name="Gao X."/>
            <person name="Li Z."/>
            <person name="Song N."/>
            <person name="Ke X."/>
            <person name="Dai Q."/>
            <person name="Wu Y."/>
            <person name="Sun Y."/>
            <person name="Xu J.-R."/>
            <person name="Kang Z.K."/>
            <person name="Wang L."/>
            <person name="Huang L."/>
        </authorList>
    </citation>
    <scope>NUCLEOTIDE SEQUENCE [LARGE SCALE GENOMIC DNA]</scope>
    <source>
        <strain evidence="13">SXYL134</strain>
    </source>
</reference>
<dbReference type="SUPFAM" id="SSF57850">
    <property type="entry name" value="RING/U-box"/>
    <property type="match status" value="1"/>
</dbReference>
<dbReference type="Gene3D" id="3.30.40.10">
    <property type="entry name" value="Zinc/RING finger domain, C3HC4 (zinc finger)"/>
    <property type="match status" value="1"/>
</dbReference>
<dbReference type="GO" id="GO:0097039">
    <property type="term" value="P:protein linear polyubiquitination"/>
    <property type="evidence" value="ECO:0007669"/>
    <property type="project" value="TreeGrafter"/>
</dbReference>
<keyword evidence="7" id="KW-0862">Zinc</keyword>
<dbReference type="CDD" id="cd20335">
    <property type="entry name" value="BRcat_RBR"/>
    <property type="match status" value="1"/>
</dbReference>
<dbReference type="PANTHER" id="PTHR22770:SF13">
    <property type="entry name" value="RING-TYPE DOMAIN-CONTAINING PROTEIN"/>
    <property type="match status" value="1"/>
</dbReference>
<sequence length="522" mass="57130">MRSSHRSQEEHRSKDWQRQYAGTVAQFADGAHVDNISLPSDFSVVCLSMLPVGSSPSTIAADLVKFGFAVTPGSVRILPQREAIGLSAIVRVQDLSFAKRLCGSYASSSNTATKDAASRIKAVPINAPTPHGGSFRSVDCKKVNCSWHRPCRTVWLSFGNREVAQRVCDKFNSGVYRVLDQQVTSSTPKGSPSSGSPRSRNPQAWTLMLTDVPAIASKAEIMQHIPAAIQPRHQKVNEAQRLLAELIRSGARAETAIELNKEQFKWACQGGFMLISSTVGDGAVTFDVVSNPKRIKVTGSEDQYQTAMKMVAEKAQPQRRVIEDSDEKYCVICWTEAEQPVRTSCNHTYCTDCFQDFYFSGSTGGSDLCVRCEGDLSKCMSVLPLTELQEKLPSSVFEDLLEASFKSYIRHRPQEFGYCPTPDCIQVYRIGSTSNPSTFTCTKCLVATCTRCQTSHPGMTCVDHKEIASGRYDAIKAAKAALGIKDCSNCKTPIEKTLACMMKTMGMNQVRTRTGSVTAGPG</sequence>
<feature type="domain" description="RING-type" evidence="10">
    <location>
        <begin position="330"/>
        <end position="373"/>
    </location>
</feature>
<dbReference type="PROSITE" id="PS50089">
    <property type="entry name" value="ZF_RING_2"/>
    <property type="match status" value="1"/>
</dbReference>
<dbReference type="GO" id="GO:0043161">
    <property type="term" value="P:proteasome-mediated ubiquitin-dependent protein catabolic process"/>
    <property type="evidence" value="ECO:0007669"/>
    <property type="project" value="TreeGrafter"/>
</dbReference>
<evidence type="ECO:0000313" key="13">
    <source>
        <dbReference type="Proteomes" id="UP000078576"/>
    </source>
</evidence>
<dbReference type="GO" id="GO:0008270">
    <property type="term" value="F:zinc ion binding"/>
    <property type="evidence" value="ECO:0007669"/>
    <property type="project" value="UniProtKB-KW"/>
</dbReference>
<dbReference type="InterPro" id="IPR051628">
    <property type="entry name" value="LUBAC_E3_Ligases"/>
</dbReference>
<evidence type="ECO:0000256" key="1">
    <source>
        <dbReference type="ARBA" id="ARBA00004906"/>
    </source>
</evidence>
<dbReference type="InterPro" id="IPR018957">
    <property type="entry name" value="Znf_C3HC4_RING-type"/>
</dbReference>
<evidence type="ECO:0000256" key="2">
    <source>
        <dbReference type="ARBA" id="ARBA00022679"/>
    </source>
</evidence>
<keyword evidence="13" id="KW-1185">Reference proteome</keyword>
<dbReference type="EMBL" id="KN714790">
    <property type="protein sequence ID" value="KUI61889.1"/>
    <property type="molecule type" value="Genomic_DNA"/>
</dbReference>
<accession>A0A194VDC3</accession>